<dbReference type="SUPFAM" id="SSF55073">
    <property type="entry name" value="Nucleotide cyclase"/>
    <property type="match status" value="1"/>
</dbReference>
<dbReference type="InterPro" id="IPR050469">
    <property type="entry name" value="Diguanylate_Cyclase"/>
</dbReference>
<protein>
    <recommendedName>
        <fullName evidence="1">diguanylate cyclase</fullName>
        <ecNumber evidence="1">2.7.7.65</ecNumber>
    </recommendedName>
</protein>
<proteinExistence type="predicted"/>
<organism evidence="5 6">
    <name type="scientific">Spartinivicinus poritis</name>
    <dbReference type="NCBI Taxonomy" id="2994640"/>
    <lineage>
        <taxon>Bacteria</taxon>
        <taxon>Pseudomonadati</taxon>
        <taxon>Pseudomonadota</taxon>
        <taxon>Gammaproteobacteria</taxon>
        <taxon>Oceanospirillales</taxon>
        <taxon>Zooshikellaceae</taxon>
        <taxon>Spartinivicinus</taxon>
    </lineage>
</organism>
<evidence type="ECO:0000313" key="5">
    <source>
        <dbReference type="EMBL" id="MDE1461438.1"/>
    </source>
</evidence>
<dbReference type="Gene3D" id="3.30.70.270">
    <property type="match status" value="1"/>
</dbReference>
<dbReference type="Pfam" id="PF11845">
    <property type="entry name" value="Tll0287-like"/>
    <property type="match status" value="1"/>
</dbReference>
<dbReference type="PANTHER" id="PTHR45138:SF9">
    <property type="entry name" value="DIGUANYLATE CYCLASE DGCM-RELATED"/>
    <property type="match status" value="1"/>
</dbReference>
<dbReference type="Proteomes" id="UP001528823">
    <property type="component" value="Unassembled WGS sequence"/>
</dbReference>
<evidence type="ECO:0000256" key="1">
    <source>
        <dbReference type="ARBA" id="ARBA00012528"/>
    </source>
</evidence>
<dbReference type="SMART" id="SM00267">
    <property type="entry name" value="GGDEF"/>
    <property type="match status" value="1"/>
</dbReference>
<gene>
    <name evidence="5" type="ORF">ORQ98_05605</name>
</gene>
<dbReference type="Pfam" id="PF00990">
    <property type="entry name" value="GGDEF"/>
    <property type="match status" value="1"/>
</dbReference>
<dbReference type="InterPro" id="IPR000160">
    <property type="entry name" value="GGDEF_dom"/>
</dbReference>
<dbReference type="EC" id="2.7.7.65" evidence="1"/>
<dbReference type="PROSITE" id="PS50887">
    <property type="entry name" value="GGDEF"/>
    <property type="match status" value="1"/>
</dbReference>
<sequence>MKRRLSSSLEAGINFFINHTLMVLIIAFTLATIIILWHLERLANKQIQSTALDNAQSYSQALAEFRTLYTSEVVITAKSHGIEVSHDYKTKKGAIPLPATLSMLLGNRLGGKQSGVKSRLYSKYPFPWREITGGLNDNFANTAWALLEKNPNQPYYRFEDVDGRASLRYATADVMRSGCISCHNTHPDSPKHNWQVGEVRGVLEVTIPIETHMLLTNSMLRQSFILISSILILCLICITLALRKLRLRNLEANSYAAAIAETNKKLEAEIITRKQAETELRRLSLIDPLTELSNRRYFDEVFKQEWKRAIRHQQNLAVIMIDIDYFKRYNDHYGHQAGDQCIRLVAKALNALTVRETDAIARYGGEEFVVILPGTDKAGALKVAEAMREGVENLHIQHEFASTGDRVTISAGVASALPLVSMSHVDLLREADQALYQAKQAGRNCVKARNGSVVMLGTGKSKPTR</sequence>
<comment type="caution">
    <text evidence="5">The sequence shown here is derived from an EMBL/GenBank/DDBJ whole genome shotgun (WGS) entry which is preliminary data.</text>
</comment>
<keyword evidence="5" id="KW-0548">Nucleotidyltransferase</keyword>
<evidence type="ECO:0000256" key="3">
    <source>
        <dbReference type="SAM" id="Phobius"/>
    </source>
</evidence>
<keyword evidence="3" id="KW-0812">Transmembrane</keyword>
<feature type="transmembrane region" description="Helical" evidence="3">
    <location>
        <begin position="223"/>
        <end position="242"/>
    </location>
</feature>
<accession>A0ABT5U510</accession>
<reference evidence="5 6" key="1">
    <citation type="submission" date="2022-11" db="EMBL/GenBank/DDBJ databases">
        <title>Spartinivicinus poritis sp. nov., isolated from scleractinian coral Porites lutea.</title>
        <authorList>
            <person name="Zhang G."/>
            <person name="Cai L."/>
            <person name="Wei Q."/>
        </authorList>
    </citation>
    <scope>NUCLEOTIDE SEQUENCE [LARGE SCALE GENOMIC DNA]</scope>
    <source>
        <strain evidence="5 6">A2-2</strain>
    </source>
</reference>
<evidence type="ECO:0000256" key="2">
    <source>
        <dbReference type="ARBA" id="ARBA00034247"/>
    </source>
</evidence>
<dbReference type="InterPro" id="IPR029787">
    <property type="entry name" value="Nucleotide_cyclase"/>
</dbReference>
<evidence type="ECO:0000313" key="6">
    <source>
        <dbReference type="Proteomes" id="UP001528823"/>
    </source>
</evidence>
<keyword evidence="3" id="KW-1133">Transmembrane helix</keyword>
<dbReference type="RefSeq" id="WP_274687803.1">
    <property type="nucleotide sequence ID" value="NZ_JAPMOU010000005.1"/>
</dbReference>
<dbReference type="GO" id="GO:0052621">
    <property type="term" value="F:diguanylate cyclase activity"/>
    <property type="evidence" value="ECO:0007669"/>
    <property type="project" value="UniProtKB-EC"/>
</dbReference>
<comment type="catalytic activity">
    <reaction evidence="2">
        <text>2 GTP = 3',3'-c-di-GMP + 2 diphosphate</text>
        <dbReference type="Rhea" id="RHEA:24898"/>
        <dbReference type="ChEBI" id="CHEBI:33019"/>
        <dbReference type="ChEBI" id="CHEBI:37565"/>
        <dbReference type="ChEBI" id="CHEBI:58805"/>
        <dbReference type="EC" id="2.7.7.65"/>
    </reaction>
</comment>
<evidence type="ECO:0000259" key="4">
    <source>
        <dbReference type="PROSITE" id="PS50887"/>
    </source>
</evidence>
<keyword evidence="6" id="KW-1185">Reference proteome</keyword>
<dbReference type="InterPro" id="IPR021796">
    <property type="entry name" value="Tll0287-like_dom"/>
</dbReference>
<keyword evidence="5" id="KW-0808">Transferase</keyword>
<keyword evidence="3" id="KW-0472">Membrane</keyword>
<dbReference type="PANTHER" id="PTHR45138">
    <property type="entry name" value="REGULATORY COMPONENTS OF SENSORY TRANSDUCTION SYSTEM"/>
    <property type="match status" value="1"/>
</dbReference>
<dbReference type="EMBL" id="JAPMOU010000005">
    <property type="protein sequence ID" value="MDE1461438.1"/>
    <property type="molecule type" value="Genomic_DNA"/>
</dbReference>
<dbReference type="NCBIfam" id="TIGR00254">
    <property type="entry name" value="GGDEF"/>
    <property type="match status" value="1"/>
</dbReference>
<dbReference type="CDD" id="cd01949">
    <property type="entry name" value="GGDEF"/>
    <property type="match status" value="1"/>
</dbReference>
<feature type="transmembrane region" description="Helical" evidence="3">
    <location>
        <begin position="21"/>
        <end position="39"/>
    </location>
</feature>
<name>A0ABT5U510_9GAMM</name>
<feature type="domain" description="GGDEF" evidence="4">
    <location>
        <begin position="314"/>
        <end position="451"/>
    </location>
</feature>
<dbReference type="InterPro" id="IPR043128">
    <property type="entry name" value="Rev_trsase/Diguanyl_cyclase"/>
</dbReference>